<dbReference type="InterPro" id="IPR007487">
    <property type="entry name" value="ABC_transpt-TYRBP-like"/>
</dbReference>
<dbReference type="PANTHER" id="PTHR35271:SF1">
    <property type="entry name" value="ABC TRANSPORTER, SUBSTRATE-BINDING LIPOPROTEIN"/>
    <property type="match status" value="1"/>
</dbReference>
<proteinExistence type="predicted"/>
<dbReference type="AlphaFoldDB" id="A0A1I4TR67"/>
<reference evidence="2" key="1">
    <citation type="submission" date="2016-10" db="EMBL/GenBank/DDBJ databases">
        <authorList>
            <person name="Varghese N."/>
            <person name="Submissions S."/>
        </authorList>
    </citation>
    <scope>NUCLEOTIDE SEQUENCE [LARGE SCALE GENOMIC DNA]</scope>
    <source>
        <strain evidence="2">BL36</strain>
    </source>
</reference>
<evidence type="ECO:0000313" key="2">
    <source>
        <dbReference type="Proteomes" id="UP000199048"/>
    </source>
</evidence>
<dbReference type="STRING" id="582667.SAMN05192568_10579"/>
<accession>A0A1I4TR67</accession>
<organism evidence="1 2">
    <name type="scientific">Methylobacterium pseudosasicola</name>
    <dbReference type="NCBI Taxonomy" id="582667"/>
    <lineage>
        <taxon>Bacteria</taxon>
        <taxon>Pseudomonadati</taxon>
        <taxon>Pseudomonadota</taxon>
        <taxon>Alphaproteobacteria</taxon>
        <taxon>Hyphomicrobiales</taxon>
        <taxon>Methylobacteriaceae</taxon>
        <taxon>Methylobacterium</taxon>
    </lineage>
</organism>
<dbReference type="PANTHER" id="PTHR35271">
    <property type="entry name" value="ABC TRANSPORTER, SUBSTRATE-BINDING LIPOPROTEIN-RELATED"/>
    <property type="match status" value="1"/>
</dbReference>
<sequence>MKRLHKNLGLSRRAFVGVFLSGSILSKAVAQAQKRRIAWVTSKTSTADASRVEPFRAALLAKGWTEGKNIDILWSFAGDKNDDIDAAIEEAISQKPDVIVAETTGIIVKLKRLKEKSAIVSLSAGSLEGADLIDSINKPGRNVTGNQMLSADLIFKRAELIKELLPNATAMVFLEPLTPAALMQRSYVDTAALAAERYGLKFKKLSVRNPDEIEELYRMLSADRSQVVLVPSNPLTVNNAKSIVNSSIRHQIISIYEIIAFVKVGGLISYGPNRDKFPLVAADYVDRILHGVSPGDLPIYQSSDYEMALNMNTARELGVQIPHNILARALEIID</sequence>
<keyword evidence="2" id="KW-1185">Reference proteome</keyword>
<dbReference type="OrthoDB" id="1680494at2"/>
<dbReference type="RefSeq" id="WP_092046375.1">
    <property type="nucleotide sequence ID" value="NZ_FOTK01000057.1"/>
</dbReference>
<dbReference type="CDD" id="cd06325">
    <property type="entry name" value="PBP1_ABC_unchar_transporter"/>
    <property type="match status" value="1"/>
</dbReference>
<protein>
    <submittedName>
        <fullName evidence="1">Putative ABC transport system substrate-binding protein</fullName>
    </submittedName>
</protein>
<evidence type="ECO:0000313" key="1">
    <source>
        <dbReference type="EMBL" id="SFM79027.1"/>
    </source>
</evidence>
<dbReference type="EMBL" id="FOTK01000057">
    <property type="protein sequence ID" value="SFM79027.1"/>
    <property type="molecule type" value="Genomic_DNA"/>
</dbReference>
<dbReference type="Gene3D" id="3.40.50.2300">
    <property type="match status" value="2"/>
</dbReference>
<dbReference type="Pfam" id="PF04392">
    <property type="entry name" value="ABC_sub_bind"/>
    <property type="match status" value="1"/>
</dbReference>
<dbReference type="Proteomes" id="UP000199048">
    <property type="component" value="Unassembled WGS sequence"/>
</dbReference>
<name>A0A1I4TR67_9HYPH</name>
<gene>
    <name evidence="1" type="ORF">SAMN05192568_10579</name>
</gene>